<dbReference type="InterPro" id="IPR041076">
    <property type="entry name" value="DUF5614"/>
</dbReference>
<dbReference type="InterPro" id="IPR027417">
    <property type="entry name" value="P-loop_NTPase"/>
</dbReference>
<sequence length="787" mass="89128">MNLSGFLLFLVSFNTKFRMMLSEVEKVEVDRMVDEKIKLGQELQARFEPFLHIEGATKIQKKIGRELKYLQKAKSSGKIQYNNVLCSNLPNYECLINTLYSCRNIKHLDYPIQIEDRDFPLRIDIICDNGSTWVKVIARNPKSLSDTAQGRSGFGTKTILDQAAEFVQAANDNQCFFRPPKVIFEFAHKIDDDLAAELEEIGVTISQYLSNSHKNVVDEETDEISQLENINNIEKLNLDVTTMLAYVSALTNGSNFQYNDKILAQQSALERSAPLKSMLDKIFEGKELISCETAFKSFEEICATVGGVNEKIRAAEFVKRITVLPDVPIPVELAKLNVSGQIKPRSLLVFSFGIAHKALTVTANKSFIRSAKMQGIDIPVFLHSARALSEQKEVNAFRTPARMVPKTPMSRQNSADSVTDPVQVYCRVRPINNPNEASCVEVISSKTVSLRPPEQAVNYKTMREMQYTFQHVFGAHSTQHEVYERVAQPLVEGLIKGKNGLLFTYGMTSSGKTYTMTGNQENRGIMPRCLESLFRTISDYQTKKYIFKPDRLNGFEILSEEDAMRERQIEMNARFGKTQRRKDSDPEITSQASAETSTLAGIDEDNMYVRHGPEQKTLQMKIIRNDNTNVMYVHGVNEVEVKTVSEAIDAYHLGQKRKRTGHTTLNAESSRSHSVFTIRLVQAPTDSRGEHLIQDRRKITISQLSLVDLAGSERTNRTNNTGVRLREAGNINNSLMTLRKCLEILRENQSANLQQKVPYRDAKITHLFKSYFDGEGQVFSFSQRKAI</sequence>
<dbReference type="OrthoDB" id="441890at2759"/>
<evidence type="ECO:0000256" key="1">
    <source>
        <dbReference type="ARBA" id="ARBA00006588"/>
    </source>
</evidence>
<dbReference type="PANTHER" id="PTHR13379">
    <property type="entry name" value="UNCHARACTERIZED DUF1308"/>
    <property type="match status" value="1"/>
</dbReference>
<evidence type="ECO:0000313" key="10">
    <source>
        <dbReference type="Proteomes" id="UP001151699"/>
    </source>
</evidence>
<dbReference type="GO" id="GO:0003777">
    <property type="term" value="F:microtubule motor activity"/>
    <property type="evidence" value="ECO:0007669"/>
    <property type="project" value="InterPro"/>
</dbReference>
<evidence type="ECO:0000256" key="7">
    <source>
        <dbReference type="SAM" id="SignalP"/>
    </source>
</evidence>
<feature type="domain" description="Kinesin motor" evidence="8">
    <location>
        <begin position="421"/>
        <end position="787"/>
    </location>
</feature>
<keyword evidence="7" id="KW-0732">Signal</keyword>
<feature type="compositionally biased region" description="Polar residues" evidence="6">
    <location>
        <begin position="587"/>
        <end position="597"/>
    </location>
</feature>
<dbReference type="Pfam" id="PF00225">
    <property type="entry name" value="Kinesin"/>
    <property type="match status" value="1"/>
</dbReference>
<name>A0A9Q0MVZ1_9DIPT</name>
<dbReference type="Gene3D" id="3.40.850.10">
    <property type="entry name" value="Kinesin motor domain"/>
    <property type="match status" value="1"/>
</dbReference>
<dbReference type="GO" id="GO:0008017">
    <property type="term" value="F:microtubule binding"/>
    <property type="evidence" value="ECO:0007669"/>
    <property type="project" value="InterPro"/>
</dbReference>
<dbReference type="InterPro" id="IPR019821">
    <property type="entry name" value="Kinesin_motor_CS"/>
</dbReference>
<dbReference type="GO" id="GO:0005874">
    <property type="term" value="C:microtubule"/>
    <property type="evidence" value="ECO:0007669"/>
    <property type="project" value="UniProtKB-KW"/>
</dbReference>
<keyword evidence="4 5" id="KW-0505">Motor protein</keyword>
<keyword evidence="3 4" id="KW-0067">ATP-binding</keyword>
<evidence type="ECO:0000256" key="4">
    <source>
        <dbReference type="PROSITE-ProRule" id="PRU00283"/>
    </source>
</evidence>
<dbReference type="SMART" id="SM00129">
    <property type="entry name" value="KISc"/>
    <property type="match status" value="1"/>
</dbReference>
<feature type="region of interest" description="Disordered" evidence="6">
    <location>
        <begin position="576"/>
        <end position="597"/>
    </location>
</feature>
<dbReference type="SUPFAM" id="SSF52540">
    <property type="entry name" value="P-loop containing nucleoside triphosphate hydrolases"/>
    <property type="match status" value="1"/>
</dbReference>
<feature type="chain" id="PRO_5040123360" description="Kinesin-like protein" evidence="7">
    <location>
        <begin position="23"/>
        <end position="787"/>
    </location>
</feature>
<keyword evidence="10" id="KW-1185">Reference proteome</keyword>
<dbReference type="Pfam" id="PF07000">
    <property type="entry name" value="DUF1308"/>
    <property type="match status" value="1"/>
</dbReference>
<dbReference type="Proteomes" id="UP001151699">
    <property type="component" value="Chromosome X"/>
</dbReference>
<keyword evidence="2 4" id="KW-0547">Nucleotide-binding</keyword>
<feature type="binding site" evidence="4">
    <location>
        <begin position="506"/>
        <end position="513"/>
    </location>
    <ligand>
        <name>ATP</name>
        <dbReference type="ChEBI" id="CHEBI:30616"/>
    </ligand>
</feature>
<comment type="similarity">
    <text evidence="4 5">Belongs to the TRAFAC class myosin-kinesin ATPase superfamily. Kinesin family.</text>
</comment>
<dbReference type="InterPro" id="IPR010733">
    <property type="entry name" value="DUF1308"/>
</dbReference>
<dbReference type="EMBL" id="WJQU01000003">
    <property type="protein sequence ID" value="KAJ6638918.1"/>
    <property type="molecule type" value="Genomic_DNA"/>
</dbReference>
<evidence type="ECO:0000256" key="2">
    <source>
        <dbReference type="ARBA" id="ARBA00022741"/>
    </source>
</evidence>
<feature type="signal peptide" evidence="7">
    <location>
        <begin position="1"/>
        <end position="22"/>
    </location>
</feature>
<dbReference type="GO" id="GO:0007018">
    <property type="term" value="P:microtubule-based movement"/>
    <property type="evidence" value="ECO:0007669"/>
    <property type="project" value="InterPro"/>
</dbReference>
<dbReference type="PROSITE" id="PS50067">
    <property type="entry name" value="KINESIN_MOTOR_2"/>
    <property type="match status" value="1"/>
</dbReference>
<evidence type="ECO:0000259" key="8">
    <source>
        <dbReference type="PROSITE" id="PS50067"/>
    </source>
</evidence>
<dbReference type="PANTHER" id="PTHR13379:SF0">
    <property type="entry name" value="UPF0415 PROTEIN C7ORF25"/>
    <property type="match status" value="1"/>
</dbReference>
<dbReference type="PROSITE" id="PS00411">
    <property type="entry name" value="KINESIN_MOTOR_1"/>
    <property type="match status" value="1"/>
</dbReference>
<dbReference type="InterPro" id="IPR036961">
    <property type="entry name" value="Kinesin_motor_dom_sf"/>
</dbReference>
<dbReference type="PRINTS" id="PR00380">
    <property type="entry name" value="KINESINHEAVY"/>
</dbReference>
<evidence type="ECO:0000256" key="3">
    <source>
        <dbReference type="ARBA" id="ARBA00022840"/>
    </source>
</evidence>
<dbReference type="GO" id="GO:0005524">
    <property type="term" value="F:ATP binding"/>
    <property type="evidence" value="ECO:0007669"/>
    <property type="project" value="UniProtKB-UniRule"/>
</dbReference>
<accession>A0A9Q0MVZ1</accession>
<evidence type="ECO:0000256" key="5">
    <source>
        <dbReference type="RuleBase" id="RU000394"/>
    </source>
</evidence>
<evidence type="ECO:0000313" key="9">
    <source>
        <dbReference type="EMBL" id="KAJ6638918.1"/>
    </source>
</evidence>
<comment type="caution">
    <text evidence="9">The sequence shown here is derived from an EMBL/GenBank/DDBJ whole genome shotgun (WGS) entry which is preliminary data.</text>
</comment>
<evidence type="ECO:0000256" key="6">
    <source>
        <dbReference type="SAM" id="MobiDB-lite"/>
    </source>
</evidence>
<proteinExistence type="inferred from homology"/>
<dbReference type="AlphaFoldDB" id="A0A9Q0MVZ1"/>
<dbReference type="InterPro" id="IPR001752">
    <property type="entry name" value="Kinesin_motor_dom"/>
</dbReference>
<keyword evidence="5" id="KW-0493">Microtubule</keyword>
<protein>
    <recommendedName>
        <fullName evidence="5">Kinesin-like protein</fullName>
    </recommendedName>
</protein>
<gene>
    <name evidence="9" type="primary">Kif23</name>
    <name evidence="9" type="ORF">Bhyg_11656</name>
</gene>
<comment type="similarity">
    <text evidence="1">Belongs to the UPF0415 family.</text>
</comment>
<dbReference type="Pfam" id="PF18474">
    <property type="entry name" value="DUF5614"/>
    <property type="match status" value="1"/>
</dbReference>
<organism evidence="9 10">
    <name type="scientific">Pseudolycoriella hygida</name>
    <dbReference type="NCBI Taxonomy" id="35572"/>
    <lineage>
        <taxon>Eukaryota</taxon>
        <taxon>Metazoa</taxon>
        <taxon>Ecdysozoa</taxon>
        <taxon>Arthropoda</taxon>
        <taxon>Hexapoda</taxon>
        <taxon>Insecta</taxon>
        <taxon>Pterygota</taxon>
        <taxon>Neoptera</taxon>
        <taxon>Endopterygota</taxon>
        <taxon>Diptera</taxon>
        <taxon>Nematocera</taxon>
        <taxon>Sciaroidea</taxon>
        <taxon>Sciaridae</taxon>
        <taxon>Pseudolycoriella</taxon>
    </lineage>
</organism>
<reference evidence="9" key="1">
    <citation type="submission" date="2022-07" db="EMBL/GenBank/DDBJ databases">
        <authorList>
            <person name="Trinca V."/>
            <person name="Uliana J.V.C."/>
            <person name="Torres T.T."/>
            <person name="Ward R.J."/>
            <person name="Monesi N."/>
        </authorList>
    </citation>
    <scope>NUCLEOTIDE SEQUENCE</scope>
    <source>
        <strain evidence="9">HSMRA1968</strain>
        <tissue evidence="9">Whole embryos</tissue>
    </source>
</reference>